<dbReference type="OrthoDB" id="10032414at2759"/>
<evidence type="ECO:0000313" key="2">
    <source>
        <dbReference type="Proteomes" id="UP000299102"/>
    </source>
</evidence>
<proteinExistence type="predicted"/>
<comment type="caution">
    <text evidence="1">The sequence shown here is derived from an EMBL/GenBank/DDBJ whole genome shotgun (WGS) entry which is preliminary data.</text>
</comment>
<protein>
    <recommendedName>
        <fullName evidence="3">Mos1 transposase HTH domain-containing protein</fullName>
    </recommendedName>
</protein>
<dbReference type="Proteomes" id="UP000299102">
    <property type="component" value="Unassembled WGS sequence"/>
</dbReference>
<name>A0A4C1Y9G0_EUMVA</name>
<evidence type="ECO:0000313" key="1">
    <source>
        <dbReference type="EMBL" id="GBP71249.1"/>
    </source>
</evidence>
<dbReference type="AlphaFoldDB" id="A0A4C1Y9G0"/>
<keyword evidence="2" id="KW-1185">Reference proteome</keyword>
<evidence type="ECO:0008006" key="3">
    <source>
        <dbReference type="Google" id="ProtNLM"/>
    </source>
</evidence>
<gene>
    <name evidence="1" type="ORF">EVAR_79531_1</name>
</gene>
<accession>A0A4C1Y9G0</accession>
<reference evidence="1 2" key="1">
    <citation type="journal article" date="2019" name="Commun. Biol.">
        <title>The bagworm genome reveals a unique fibroin gene that provides high tensile strength.</title>
        <authorList>
            <person name="Kono N."/>
            <person name="Nakamura H."/>
            <person name="Ohtoshi R."/>
            <person name="Tomita M."/>
            <person name="Numata K."/>
            <person name="Arakawa K."/>
        </authorList>
    </citation>
    <scope>NUCLEOTIDE SEQUENCE [LARGE SCALE GENOMIC DNA]</scope>
</reference>
<sequence length="120" mass="13682">MGYRVFVTFCTDQSQREWARSIGQALSGLFIGPLATSGLIDMIKATSTAKKIYETEEDNKRPAQRWFHRFKNGDLTLVDHSRSGQPPVWYVKVTNEVVENQPSTSIRLSMDLLKIPYITT</sequence>
<dbReference type="EMBL" id="BGZK01001102">
    <property type="protein sequence ID" value="GBP71249.1"/>
    <property type="molecule type" value="Genomic_DNA"/>
</dbReference>
<organism evidence="1 2">
    <name type="scientific">Eumeta variegata</name>
    <name type="common">Bagworm moth</name>
    <name type="synonym">Eumeta japonica</name>
    <dbReference type="NCBI Taxonomy" id="151549"/>
    <lineage>
        <taxon>Eukaryota</taxon>
        <taxon>Metazoa</taxon>
        <taxon>Ecdysozoa</taxon>
        <taxon>Arthropoda</taxon>
        <taxon>Hexapoda</taxon>
        <taxon>Insecta</taxon>
        <taxon>Pterygota</taxon>
        <taxon>Neoptera</taxon>
        <taxon>Endopterygota</taxon>
        <taxon>Lepidoptera</taxon>
        <taxon>Glossata</taxon>
        <taxon>Ditrysia</taxon>
        <taxon>Tineoidea</taxon>
        <taxon>Psychidae</taxon>
        <taxon>Oiketicinae</taxon>
        <taxon>Eumeta</taxon>
    </lineage>
</organism>